<protein>
    <submittedName>
        <fullName evidence="2">Uncharacterized protein</fullName>
    </submittedName>
</protein>
<feature type="region of interest" description="Disordered" evidence="1">
    <location>
        <begin position="354"/>
        <end position="479"/>
    </location>
</feature>
<feature type="compositionally biased region" description="Low complexity" evidence="1">
    <location>
        <begin position="823"/>
        <end position="854"/>
    </location>
</feature>
<comment type="caution">
    <text evidence="2">The sequence shown here is derived from an EMBL/GenBank/DDBJ whole genome shotgun (WGS) entry which is preliminary data.</text>
</comment>
<feature type="region of interest" description="Disordered" evidence="1">
    <location>
        <begin position="650"/>
        <end position="680"/>
    </location>
</feature>
<feature type="compositionally biased region" description="Basic and acidic residues" evidence="1">
    <location>
        <begin position="433"/>
        <end position="455"/>
    </location>
</feature>
<feature type="compositionally biased region" description="Basic and acidic residues" evidence="1">
    <location>
        <begin position="366"/>
        <end position="378"/>
    </location>
</feature>
<feature type="compositionally biased region" description="Basic and acidic residues" evidence="1">
    <location>
        <begin position="695"/>
        <end position="740"/>
    </location>
</feature>
<gene>
    <name evidence="2" type="ORF">TWF730_004471</name>
</gene>
<feature type="region of interest" description="Disordered" evidence="1">
    <location>
        <begin position="226"/>
        <end position="258"/>
    </location>
</feature>
<feature type="compositionally biased region" description="Acidic residues" evidence="1">
    <location>
        <begin position="757"/>
        <end position="791"/>
    </location>
</feature>
<name>A0AAV9U011_9PEZI</name>
<sequence>MRRGRGSGRRGGGPTGELTIIGFQYPGPPGGPGALGTGTGPGGPAAVPSNTAAVPSNTTIVPSNTTATTDTGTQTDAPAAETPDPIPATPIDIPGATGSASPTSHSAMPVALPTAALPPPPPQHHPTHETVPVASTTTHPMTPLITFPTAPPVDLSSFPPPINHPITPPMDLPPVLQLSQPLASHLPRPQFPIPAPTHFLPFHGQGPDPIPITSPLLLASSINTRLQSSKAHHARRPKPSPETPPSPEPRIPGPPMMPYCGEVFLNEEEDHRRLHKENEEGRDRLLMGMGRPLIRPLLSGKHDAAVAAQMPSIQPRMRRIGVGRLNRPTPPQEEVDPQSAAIVAAAGVAVKNGGHRGVRVRGGGGRGDKGMRGNEGDKSGNAPVVPGPLPHAQEPGGMPNRPLGDQAGLRSSSDGNRQNQGRSPSPEPMLAALERERAKREGAEKGGYKATDPAKRARATQGGGGGGGGGSDSSWSETASTISSAASRWHISQPRSSNYHAAVNPPLPDAIYWSPKGIEKFLRTFVAEDNDVKMPPEGAEKPLGWAITKINPALVEWFERFEVYLAGNWVLRHTWGGCWVGMDKKEGKWYKVPMEGHKGPGATSTGGRWRGHECLGTEGTNREVIERRIRFWGQLFEELRKKELKEKKDIEKEQEEARKKKKEMAERRLASMRAKAEALRRRGIGVETGDEDDWEYKVDAPHDRKAKEEAERKEREAAAEQKRKEDEEAEKKKEKEREEAAEAVAAEIKSSQAPTEEFTEVAPEEATEEVTEVTAEEATEEPTEVTTEEAAEGGSDGSGGESTAEEATDVSGENLTTTEHGAEVTSEDSSSSTTTTAATETATTVSTSSQTTTTERARTRGGWMEPTEASRRRARSSNGSGSGCPRDRPATEFEQEGPQGPG</sequence>
<evidence type="ECO:0000313" key="2">
    <source>
        <dbReference type="EMBL" id="KAK6331389.1"/>
    </source>
</evidence>
<proteinExistence type="predicted"/>
<feature type="compositionally biased region" description="Gly residues" evidence="1">
    <location>
        <begin position="32"/>
        <end position="43"/>
    </location>
</feature>
<accession>A0AAV9U011</accession>
<keyword evidence="3" id="KW-1185">Reference proteome</keyword>
<dbReference type="Proteomes" id="UP001373714">
    <property type="component" value="Unassembled WGS sequence"/>
</dbReference>
<feature type="region of interest" description="Disordered" evidence="1">
    <location>
        <begin position="694"/>
        <end position="902"/>
    </location>
</feature>
<feature type="compositionally biased region" description="Polar residues" evidence="1">
    <location>
        <begin position="409"/>
        <end position="423"/>
    </location>
</feature>
<evidence type="ECO:0000256" key="1">
    <source>
        <dbReference type="SAM" id="MobiDB-lite"/>
    </source>
</evidence>
<feature type="region of interest" description="Disordered" evidence="1">
    <location>
        <begin position="1"/>
        <end position="107"/>
    </location>
</feature>
<evidence type="ECO:0000313" key="3">
    <source>
        <dbReference type="Proteomes" id="UP001373714"/>
    </source>
</evidence>
<organism evidence="2 3">
    <name type="scientific">Orbilia blumenaviensis</name>
    <dbReference type="NCBI Taxonomy" id="1796055"/>
    <lineage>
        <taxon>Eukaryota</taxon>
        <taxon>Fungi</taxon>
        <taxon>Dikarya</taxon>
        <taxon>Ascomycota</taxon>
        <taxon>Pezizomycotina</taxon>
        <taxon>Orbiliomycetes</taxon>
        <taxon>Orbiliales</taxon>
        <taxon>Orbiliaceae</taxon>
        <taxon>Orbilia</taxon>
    </lineage>
</organism>
<feature type="compositionally biased region" description="Gly residues" evidence="1">
    <location>
        <begin position="461"/>
        <end position="471"/>
    </location>
</feature>
<feature type="compositionally biased region" description="Polar residues" evidence="1">
    <location>
        <begin position="48"/>
        <end position="64"/>
    </location>
</feature>
<dbReference type="AlphaFoldDB" id="A0AAV9U011"/>
<reference evidence="2 3" key="1">
    <citation type="submission" date="2019-10" db="EMBL/GenBank/DDBJ databases">
        <authorList>
            <person name="Palmer J.M."/>
        </authorList>
    </citation>
    <scope>NUCLEOTIDE SEQUENCE [LARGE SCALE GENOMIC DNA]</scope>
    <source>
        <strain evidence="2 3">TWF730</strain>
    </source>
</reference>
<feature type="compositionally biased region" description="Low complexity" evidence="1">
    <location>
        <begin position="65"/>
        <end position="97"/>
    </location>
</feature>
<dbReference type="EMBL" id="JAVHNS010000018">
    <property type="protein sequence ID" value="KAK6331389.1"/>
    <property type="molecule type" value="Genomic_DNA"/>
</dbReference>
<feature type="compositionally biased region" description="Pro residues" evidence="1">
    <location>
        <begin position="240"/>
        <end position="257"/>
    </location>
</feature>